<dbReference type="Gene3D" id="3.80.10.10">
    <property type="entry name" value="Ribonuclease Inhibitor"/>
    <property type="match status" value="1"/>
</dbReference>
<evidence type="ECO:0000313" key="2">
    <source>
        <dbReference type="Proteomes" id="UP001222325"/>
    </source>
</evidence>
<dbReference type="EMBL" id="JARJCN010000148">
    <property type="protein sequence ID" value="KAJ7068858.1"/>
    <property type="molecule type" value="Genomic_DNA"/>
</dbReference>
<dbReference type="AlphaFoldDB" id="A0AAD6TPQ5"/>
<gene>
    <name evidence="1" type="ORF">B0H15DRAFT_918312</name>
</gene>
<organism evidence="1 2">
    <name type="scientific">Mycena belliarum</name>
    <dbReference type="NCBI Taxonomy" id="1033014"/>
    <lineage>
        <taxon>Eukaryota</taxon>
        <taxon>Fungi</taxon>
        <taxon>Dikarya</taxon>
        <taxon>Basidiomycota</taxon>
        <taxon>Agaricomycotina</taxon>
        <taxon>Agaricomycetes</taxon>
        <taxon>Agaricomycetidae</taxon>
        <taxon>Agaricales</taxon>
        <taxon>Marasmiineae</taxon>
        <taxon>Mycenaceae</taxon>
        <taxon>Mycena</taxon>
    </lineage>
</organism>
<sequence>MSTYSLSTIDEKPSIDANNPLYCPAITASSYLSSLRRQVRRRDSRTQPQDAKKLFSFAQILDDALHEGERKPLHDLPQSDDDHTLPSSYTFRENLTISVEHRTRATENKTSRLPLLKRKRSSFSDLRGSPKHARSVESVHESSFEISARRERIQYFPRKPQYNYSPIALPKNRASKTSLTNDLKAKPFVQRLDALMPGIRLQERLSNLPGLGHQAIADFLGENAGLFNVRVITILRTSEIWRLALAESMGDEDGLNLAGKEILPVFSKPNSFLFLSELSFSGTRVQDIDLIHIHHLPRLVTLLLNNTGIGNEAIYHLVALKRSLLQLSIATNPHIDDDAVPAIIMLSKLSFLTILDTSIDMPGLRRLAQVIFDERRIIDIEIPSACDRYIDNLSANYLLDPRPPLIANVDAVPELSAAALKRNLAAHAACNPAVVAGGPKPEMVERLRAILQTRKMDLLVREMCQGGEDSCAQ</sequence>
<dbReference type="InterPro" id="IPR032675">
    <property type="entry name" value="LRR_dom_sf"/>
</dbReference>
<keyword evidence="2" id="KW-1185">Reference proteome</keyword>
<reference evidence="1" key="1">
    <citation type="submission" date="2023-03" db="EMBL/GenBank/DDBJ databases">
        <title>Massive genome expansion in bonnet fungi (Mycena s.s.) driven by repeated elements and novel gene families across ecological guilds.</title>
        <authorList>
            <consortium name="Lawrence Berkeley National Laboratory"/>
            <person name="Harder C.B."/>
            <person name="Miyauchi S."/>
            <person name="Viragh M."/>
            <person name="Kuo A."/>
            <person name="Thoen E."/>
            <person name="Andreopoulos B."/>
            <person name="Lu D."/>
            <person name="Skrede I."/>
            <person name="Drula E."/>
            <person name="Henrissat B."/>
            <person name="Morin E."/>
            <person name="Kohler A."/>
            <person name="Barry K."/>
            <person name="LaButti K."/>
            <person name="Morin E."/>
            <person name="Salamov A."/>
            <person name="Lipzen A."/>
            <person name="Mereny Z."/>
            <person name="Hegedus B."/>
            <person name="Baldrian P."/>
            <person name="Stursova M."/>
            <person name="Weitz H."/>
            <person name="Taylor A."/>
            <person name="Grigoriev I.V."/>
            <person name="Nagy L.G."/>
            <person name="Martin F."/>
            <person name="Kauserud H."/>
        </authorList>
    </citation>
    <scope>NUCLEOTIDE SEQUENCE</scope>
    <source>
        <strain evidence="1">CBHHK173m</strain>
    </source>
</reference>
<comment type="caution">
    <text evidence="1">The sequence shown here is derived from an EMBL/GenBank/DDBJ whole genome shotgun (WGS) entry which is preliminary data.</text>
</comment>
<dbReference type="Proteomes" id="UP001222325">
    <property type="component" value="Unassembled WGS sequence"/>
</dbReference>
<dbReference type="SUPFAM" id="SSF52047">
    <property type="entry name" value="RNI-like"/>
    <property type="match status" value="1"/>
</dbReference>
<protein>
    <submittedName>
        <fullName evidence="1">Uncharacterized protein</fullName>
    </submittedName>
</protein>
<name>A0AAD6TPQ5_9AGAR</name>
<evidence type="ECO:0000313" key="1">
    <source>
        <dbReference type="EMBL" id="KAJ7068858.1"/>
    </source>
</evidence>
<accession>A0AAD6TPQ5</accession>
<proteinExistence type="predicted"/>